<dbReference type="SMART" id="SM00086">
    <property type="entry name" value="PAC"/>
    <property type="match status" value="3"/>
</dbReference>
<dbReference type="SUPFAM" id="SSF47384">
    <property type="entry name" value="Homodimeric domain of signal transducing histidine kinase"/>
    <property type="match status" value="1"/>
</dbReference>
<comment type="catalytic activity">
    <reaction evidence="1">
        <text>ATP + protein L-histidine = ADP + protein N-phospho-L-histidine.</text>
        <dbReference type="EC" id="2.7.13.3"/>
    </reaction>
</comment>
<dbReference type="SMART" id="SM00091">
    <property type="entry name" value="PAS"/>
    <property type="match status" value="2"/>
</dbReference>
<evidence type="ECO:0000256" key="1">
    <source>
        <dbReference type="ARBA" id="ARBA00000085"/>
    </source>
</evidence>
<dbReference type="InterPro" id="IPR003661">
    <property type="entry name" value="HisK_dim/P_dom"/>
</dbReference>
<dbReference type="Gene3D" id="1.10.287.130">
    <property type="match status" value="1"/>
</dbReference>
<evidence type="ECO:0000256" key="2">
    <source>
        <dbReference type="ARBA" id="ARBA00012438"/>
    </source>
</evidence>
<feature type="domain" description="PAC" evidence="8">
    <location>
        <begin position="177"/>
        <end position="229"/>
    </location>
</feature>
<evidence type="ECO:0000313" key="10">
    <source>
        <dbReference type="Proteomes" id="UP001500507"/>
    </source>
</evidence>
<keyword evidence="5" id="KW-0418">Kinase</keyword>
<dbReference type="InterPro" id="IPR000014">
    <property type="entry name" value="PAS"/>
</dbReference>
<protein>
    <recommendedName>
        <fullName evidence="2">histidine kinase</fullName>
        <ecNumber evidence="2">2.7.13.3</ecNumber>
    </recommendedName>
</protein>
<evidence type="ECO:0000256" key="6">
    <source>
        <dbReference type="ARBA" id="ARBA00023012"/>
    </source>
</evidence>
<dbReference type="PROSITE" id="PS50109">
    <property type="entry name" value="HIS_KIN"/>
    <property type="match status" value="1"/>
</dbReference>
<dbReference type="InterPro" id="IPR003594">
    <property type="entry name" value="HATPase_dom"/>
</dbReference>
<dbReference type="PANTHER" id="PTHR43711:SF31">
    <property type="entry name" value="HISTIDINE KINASE"/>
    <property type="match status" value="1"/>
</dbReference>
<feature type="domain" description="PAC" evidence="8">
    <location>
        <begin position="431"/>
        <end position="484"/>
    </location>
</feature>
<dbReference type="InterPro" id="IPR036097">
    <property type="entry name" value="HisK_dim/P_sf"/>
</dbReference>
<dbReference type="CDD" id="cd00130">
    <property type="entry name" value="PAS"/>
    <property type="match status" value="2"/>
</dbReference>
<evidence type="ECO:0000259" key="7">
    <source>
        <dbReference type="PROSITE" id="PS50109"/>
    </source>
</evidence>
<dbReference type="InterPro" id="IPR004358">
    <property type="entry name" value="Sig_transdc_His_kin-like_C"/>
</dbReference>
<dbReference type="NCBIfam" id="TIGR00229">
    <property type="entry name" value="sensory_box"/>
    <property type="match status" value="2"/>
</dbReference>
<dbReference type="InterPro" id="IPR035965">
    <property type="entry name" value="PAS-like_dom_sf"/>
</dbReference>
<evidence type="ECO:0000256" key="3">
    <source>
        <dbReference type="ARBA" id="ARBA00022553"/>
    </source>
</evidence>
<dbReference type="EC" id="2.7.13.3" evidence="2"/>
<dbReference type="Gene3D" id="3.30.450.20">
    <property type="entry name" value="PAS domain"/>
    <property type="match status" value="3"/>
</dbReference>
<dbReference type="Pfam" id="PF00512">
    <property type="entry name" value="HisKA"/>
    <property type="match status" value="1"/>
</dbReference>
<feature type="domain" description="Histidine kinase" evidence="7">
    <location>
        <begin position="502"/>
        <end position="717"/>
    </location>
</feature>
<reference evidence="10" key="1">
    <citation type="journal article" date="2019" name="Int. J. Syst. Evol. Microbiol.">
        <title>The Global Catalogue of Microorganisms (GCM) 10K type strain sequencing project: providing services to taxonomists for standard genome sequencing and annotation.</title>
        <authorList>
            <consortium name="The Broad Institute Genomics Platform"/>
            <consortium name="The Broad Institute Genome Sequencing Center for Infectious Disease"/>
            <person name="Wu L."/>
            <person name="Ma J."/>
        </authorList>
    </citation>
    <scope>NUCLEOTIDE SEQUENCE [LARGE SCALE GENOMIC DNA]</scope>
    <source>
        <strain evidence="10">JCM 16082</strain>
    </source>
</reference>
<dbReference type="Proteomes" id="UP001500507">
    <property type="component" value="Unassembled WGS sequence"/>
</dbReference>
<dbReference type="InterPro" id="IPR001610">
    <property type="entry name" value="PAC"/>
</dbReference>
<accession>A0ABP3XUV6</accession>
<dbReference type="CDD" id="cd00082">
    <property type="entry name" value="HisKA"/>
    <property type="match status" value="1"/>
</dbReference>
<dbReference type="PRINTS" id="PR00344">
    <property type="entry name" value="BCTRLSENSOR"/>
</dbReference>
<evidence type="ECO:0000256" key="5">
    <source>
        <dbReference type="ARBA" id="ARBA00022777"/>
    </source>
</evidence>
<dbReference type="InterPro" id="IPR000700">
    <property type="entry name" value="PAS-assoc_C"/>
</dbReference>
<gene>
    <name evidence="9" type="ORF">GCM10009117_23310</name>
</gene>
<dbReference type="RefSeq" id="WP_343767851.1">
    <property type="nucleotide sequence ID" value="NZ_BAAAFG010000016.1"/>
</dbReference>
<dbReference type="PROSITE" id="PS50113">
    <property type="entry name" value="PAC"/>
    <property type="match status" value="2"/>
</dbReference>
<dbReference type="InterPro" id="IPR036890">
    <property type="entry name" value="HATPase_C_sf"/>
</dbReference>
<evidence type="ECO:0000256" key="4">
    <source>
        <dbReference type="ARBA" id="ARBA00022679"/>
    </source>
</evidence>
<dbReference type="SMART" id="SM00388">
    <property type="entry name" value="HisKA"/>
    <property type="match status" value="1"/>
</dbReference>
<name>A0ABP3XUV6_9FLAO</name>
<dbReference type="InterPro" id="IPR050736">
    <property type="entry name" value="Sensor_HK_Regulatory"/>
</dbReference>
<evidence type="ECO:0000259" key="8">
    <source>
        <dbReference type="PROSITE" id="PS50113"/>
    </source>
</evidence>
<keyword evidence="10" id="KW-1185">Reference proteome</keyword>
<keyword evidence="6" id="KW-0902">Two-component regulatory system</keyword>
<dbReference type="EMBL" id="BAAAFG010000016">
    <property type="protein sequence ID" value="GAA0873184.1"/>
    <property type="molecule type" value="Genomic_DNA"/>
</dbReference>
<proteinExistence type="predicted"/>
<dbReference type="Gene3D" id="3.30.565.10">
    <property type="entry name" value="Histidine kinase-like ATPase, C-terminal domain"/>
    <property type="match status" value="1"/>
</dbReference>
<evidence type="ECO:0000313" key="9">
    <source>
        <dbReference type="EMBL" id="GAA0873184.1"/>
    </source>
</evidence>
<dbReference type="PANTHER" id="PTHR43711">
    <property type="entry name" value="TWO-COMPONENT HISTIDINE KINASE"/>
    <property type="match status" value="1"/>
</dbReference>
<dbReference type="Pfam" id="PF13426">
    <property type="entry name" value="PAS_9"/>
    <property type="match status" value="1"/>
</dbReference>
<dbReference type="InterPro" id="IPR013656">
    <property type="entry name" value="PAS_4"/>
</dbReference>
<dbReference type="SMART" id="SM00387">
    <property type="entry name" value="HATPase_c"/>
    <property type="match status" value="1"/>
</dbReference>
<dbReference type="SUPFAM" id="SSF55874">
    <property type="entry name" value="ATPase domain of HSP90 chaperone/DNA topoisomerase II/histidine kinase"/>
    <property type="match status" value="1"/>
</dbReference>
<keyword evidence="4" id="KW-0808">Transferase</keyword>
<keyword evidence="3" id="KW-0597">Phosphoprotein</keyword>
<organism evidence="9 10">
    <name type="scientific">Gangjinia marincola</name>
    <dbReference type="NCBI Taxonomy" id="578463"/>
    <lineage>
        <taxon>Bacteria</taxon>
        <taxon>Pseudomonadati</taxon>
        <taxon>Bacteroidota</taxon>
        <taxon>Flavobacteriia</taxon>
        <taxon>Flavobacteriales</taxon>
        <taxon>Flavobacteriaceae</taxon>
        <taxon>Gangjinia</taxon>
    </lineage>
</organism>
<sequence length="717" mass="82707">MPFSNLDKSQLDSLRSEYQLVMKENGEILKCSDLWQEEFSSCKNFYDSILTSSLESAKDLVVNREHNLAKLYLVNDDEDIISVDFRVLYQDDTAYLLGIRNGNHENLPEDHLPLIKIRQISAFSYHKGELNLNFEPSFSQLLFGEIKEVITFNEFIESFDQSTEINSLFEALFREGKYIDTEVLLKRSDEEIWVQLHVEPLEYNGSAIYAVGILTDISQRKRLYQELLHSKKTQYLALKGIKSGIFDHDLQTDSVFYSESFKSLLELPENSYIPEPTYRKLIHPKDRDDAYQRHLTQLQGTSNYYRNHYRLEIESKGYRYHDVYGWIEKDEQGNSTRLIGNLIDVHERVVNEKAVATYQNRLEAMINNGFTFNILLDLNGNILTCDKASRQIIRESFNVDPLEEQPYFGDVMPRHFTQTFKENFSQALKGISTHKEIERVLDKGIQWLDLIYKPILNEDEEVIGVIMNFLDITERKKAIILSVESRIKAEELNQLKSDIIANLSHEIRTPLNGIVNLTHLLQQSDNLEEMQELLSYQAEANQRLMETLDNLQSLNEVNLDNDIIEKSPVDINNLIKDIYHMYEHKAQSKKIDLDLNLCKDNLVIDSNSNLLRTAIINVMDNAIKFTNHGEVSMTSFDKANHIEIDIRDTGIGISPSSINRIFDSFIQESTGENRSYEGAGVGLSIAKRYINMLNGQIKVQSSKGKGSIFSIELPKTS</sequence>
<comment type="caution">
    <text evidence="9">The sequence shown here is derived from an EMBL/GenBank/DDBJ whole genome shotgun (WGS) entry which is preliminary data.</text>
</comment>
<dbReference type="SUPFAM" id="SSF55785">
    <property type="entry name" value="PYP-like sensor domain (PAS domain)"/>
    <property type="match status" value="3"/>
</dbReference>
<dbReference type="Pfam" id="PF08448">
    <property type="entry name" value="PAS_4"/>
    <property type="match status" value="1"/>
</dbReference>
<dbReference type="InterPro" id="IPR005467">
    <property type="entry name" value="His_kinase_dom"/>
</dbReference>
<dbReference type="Pfam" id="PF02518">
    <property type="entry name" value="HATPase_c"/>
    <property type="match status" value="1"/>
</dbReference>